<feature type="domain" description="SAM-dependent MTase RsmB/NOP-type" evidence="6">
    <location>
        <begin position="145"/>
        <end position="427"/>
    </location>
</feature>
<name>A0A1U9MG97_9HYPH</name>
<organism evidence="7 8">
    <name type="scientific">Bartonella choladocola</name>
    <dbReference type="NCBI Taxonomy" id="2750995"/>
    <lineage>
        <taxon>Bacteria</taxon>
        <taxon>Pseudomonadati</taxon>
        <taxon>Pseudomonadota</taxon>
        <taxon>Alphaproteobacteria</taxon>
        <taxon>Hyphomicrobiales</taxon>
        <taxon>Bartonellaceae</taxon>
        <taxon>Bartonella</taxon>
    </lineage>
</organism>
<dbReference type="EMBL" id="CP015625">
    <property type="protein sequence ID" value="AQT46743.1"/>
    <property type="molecule type" value="Genomic_DNA"/>
</dbReference>
<dbReference type="PRINTS" id="PR02008">
    <property type="entry name" value="RCMTFAMILY"/>
</dbReference>
<feature type="binding site" evidence="5">
    <location>
        <position position="263"/>
    </location>
    <ligand>
        <name>S-adenosyl-L-methionine</name>
        <dbReference type="ChEBI" id="CHEBI:59789"/>
    </ligand>
</feature>
<evidence type="ECO:0000256" key="1">
    <source>
        <dbReference type="ARBA" id="ARBA00022603"/>
    </source>
</evidence>
<proteinExistence type="inferred from homology"/>
<dbReference type="Proteomes" id="UP000189632">
    <property type="component" value="Chromosome"/>
</dbReference>
<dbReference type="AlphaFoldDB" id="A0A1U9MG97"/>
<dbReference type="STRING" id="1686310.BBC0244_006290"/>
<evidence type="ECO:0000256" key="4">
    <source>
        <dbReference type="ARBA" id="ARBA00022884"/>
    </source>
</evidence>
<evidence type="ECO:0000259" key="6">
    <source>
        <dbReference type="PROSITE" id="PS51686"/>
    </source>
</evidence>
<comment type="similarity">
    <text evidence="5">Belongs to the class I-like SAM-binding methyltransferase superfamily. RsmB/NOP family.</text>
</comment>
<dbReference type="InterPro" id="IPR049560">
    <property type="entry name" value="MeTrfase_RsmB-F_NOP2_cat"/>
</dbReference>
<dbReference type="PANTHER" id="PTHR22807:SF53">
    <property type="entry name" value="RIBOSOMAL RNA SMALL SUBUNIT METHYLTRANSFERASE B-RELATED"/>
    <property type="match status" value="1"/>
</dbReference>
<feature type="active site" description="Nucleophile" evidence="5">
    <location>
        <position position="359"/>
    </location>
</feature>
<reference evidence="7 8" key="1">
    <citation type="submission" date="2016-11" db="EMBL/GenBank/DDBJ databases">
        <title>Comparative genomics of Bartonella apis.</title>
        <authorList>
            <person name="Engel P."/>
        </authorList>
    </citation>
    <scope>NUCLEOTIDE SEQUENCE [LARGE SCALE GENOMIC DNA]</scope>
    <source>
        <strain evidence="7 8">BBC0122</strain>
    </source>
</reference>
<keyword evidence="3 5" id="KW-0949">S-adenosyl-L-methionine</keyword>
<evidence type="ECO:0000256" key="3">
    <source>
        <dbReference type="ARBA" id="ARBA00022691"/>
    </source>
</evidence>
<evidence type="ECO:0000313" key="7">
    <source>
        <dbReference type="EMBL" id="AQT46743.1"/>
    </source>
</evidence>
<dbReference type="Pfam" id="PF01189">
    <property type="entry name" value="Methyltr_RsmB-F"/>
    <property type="match status" value="1"/>
</dbReference>
<feature type="binding site" evidence="5">
    <location>
        <position position="306"/>
    </location>
    <ligand>
        <name>S-adenosyl-L-methionine</name>
        <dbReference type="ChEBI" id="CHEBI:59789"/>
    </ligand>
</feature>
<dbReference type="SUPFAM" id="SSF53335">
    <property type="entry name" value="S-adenosyl-L-methionine-dependent methyltransferases"/>
    <property type="match status" value="1"/>
</dbReference>
<sequence length="429" mass="48089">MRLGGRLQAAIEVLQDIKSRRRPAAEALKDWGLSHRFAGAGDRAAIGNIVYDALRERYLLEWRMDSDDPHDAAFGALLEDGGLSLDELARSLDGDRFAPEPLSEHSRNMWLTKNIDEAPDYIRGNLPQWCVPLFQDIFGSHWLDEAVALAKRPPLDLRVNRLKAKPEKIVRELAGTGAKPVSWFDSALRIPPIEKLKRHPNVQAEPAFQKGYFEVQDLGSQIVARLAGAKAGMQVLDYCAGAGGKTLAMAADMENRGQIHCYDAEKARLAPIFERLRRSGVRNVQPHVNISELDALKEQMDIVLLDAPCTGTGTWRRRPDAKWRLTDGQLERRIAEQKTVLNATLPYLKTGGHLVYITCSLLSSENDKQIATFLKENPQFKEIDMKNLWQQHFGKDAPRPVFPEHGLVLSPASTDTDGFFISVLEKRST</sequence>
<dbReference type="OrthoDB" id="9810297at2"/>
<keyword evidence="2 5" id="KW-0808">Transferase</keyword>
<dbReference type="Pfam" id="PF22458">
    <property type="entry name" value="RsmF-B_ferredox"/>
    <property type="match status" value="1"/>
</dbReference>
<dbReference type="InterPro" id="IPR023267">
    <property type="entry name" value="RCMT"/>
</dbReference>
<dbReference type="InterPro" id="IPR029063">
    <property type="entry name" value="SAM-dependent_MTases_sf"/>
</dbReference>
<dbReference type="RefSeq" id="WP_077991221.1">
    <property type="nucleotide sequence ID" value="NZ_CAXUOT020000001.1"/>
</dbReference>
<dbReference type="GO" id="GO:0003723">
    <property type="term" value="F:RNA binding"/>
    <property type="evidence" value="ECO:0007669"/>
    <property type="project" value="UniProtKB-UniRule"/>
</dbReference>
<protein>
    <submittedName>
        <fullName evidence="7">16S rRNA (Cytosine967-C5)-methyltransferase</fullName>
        <ecNumber evidence="7">2.1.1.176</ecNumber>
    </submittedName>
</protein>
<dbReference type="PROSITE" id="PS51686">
    <property type="entry name" value="SAM_MT_RSMB_NOP"/>
    <property type="match status" value="1"/>
</dbReference>
<gene>
    <name evidence="7" type="ORF">BBC0122_006140</name>
</gene>
<keyword evidence="1 5" id="KW-0489">Methyltransferase</keyword>
<dbReference type="GO" id="GO:0008173">
    <property type="term" value="F:RNA methyltransferase activity"/>
    <property type="evidence" value="ECO:0007669"/>
    <property type="project" value="InterPro"/>
</dbReference>
<accession>A0A1U9MG97</accession>
<keyword evidence="8" id="KW-1185">Reference proteome</keyword>
<dbReference type="InterPro" id="IPR054728">
    <property type="entry name" value="RsmB-like_ferredoxin"/>
</dbReference>
<keyword evidence="4 5" id="KW-0694">RNA-binding</keyword>
<dbReference type="GO" id="GO:0001510">
    <property type="term" value="P:RNA methylation"/>
    <property type="evidence" value="ECO:0007669"/>
    <property type="project" value="InterPro"/>
</dbReference>
<dbReference type="PANTHER" id="PTHR22807">
    <property type="entry name" value="NOP2 YEAST -RELATED NOL1/NOP2/FMU SUN DOMAIN-CONTAINING"/>
    <property type="match status" value="1"/>
</dbReference>
<dbReference type="Gene3D" id="3.40.50.150">
    <property type="entry name" value="Vaccinia Virus protein VP39"/>
    <property type="match status" value="1"/>
</dbReference>
<dbReference type="KEGG" id="bapi:BBC0122_006140"/>
<dbReference type="InterPro" id="IPR001678">
    <property type="entry name" value="MeTrfase_RsmB-F_NOP2_dom"/>
</dbReference>
<evidence type="ECO:0000256" key="2">
    <source>
        <dbReference type="ARBA" id="ARBA00022679"/>
    </source>
</evidence>
<evidence type="ECO:0000313" key="8">
    <source>
        <dbReference type="Proteomes" id="UP000189632"/>
    </source>
</evidence>
<comment type="caution">
    <text evidence="5">Lacks conserved residue(s) required for the propagation of feature annotation.</text>
</comment>
<evidence type="ECO:0000256" key="5">
    <source>
        <dbReference type="PROSITE-ProRule" id="PRU01023"/>
    </source>
</evidence>
<dbReference type="EC" id="2.1.1.176" evidence="7"/>